<reference evidence="1 2" key="1">
    <citation type="submission" date="2015-01" db="EMBL/GenBank/DDBJ databases">
        <title>Evolution of Trichinella species and genotypes.</title>
        <authorList>
            <person name="Korhonen P.K."/>
            <person name="Edoardo P."/>
            <person name="Giuseppe L.R."/>
            <person name="Gasser R.B."/>
        </authorList>
    </citation>
    <scope>NUCLEOTIDE SEQUENCE [LARGE SCALE GENOMIC DNA]</scope>
    <source>
        <strain evidence="1">ISS470</strain>
    </source>
</reference>
<protein>
    <submittedName>
        <fullName evidence="1">Dystrophin-like protein 1</fullName>
    </submittedName>
</protein>
<gene>
    <name evidence="1" type="primary">dyc-1</name>
    <name evidence="1" type="ORF">T4D_12669</name>
</gene>
<comment type="caution">
    <text evidence="1">The sequence shown here is derived from an EMBL/GenBank/DDBJ whole genome shotgun (WGS) entry which is preliminary data.</text>
</comment>
<accession>A0A0V1F7A7</accession>
<dbReference type="AlphaFoldDB" id="A0A0V1F7A7"/>
<dbReference type="EMBL" id="JYDT01000195">
    <property type="protein sequence ID" value="KRY81956.1"/>
    <property type="molecule type" value="Genomic_DNA"/>
</dbReference>
<keyword evidence="2" id="KW-1185">Reference proteome</keyword>
<sequence>MPNKHGQYDSISEDPYDACIPLYNEIAFQHGIHFEAKSHFYIDHSMLGKLNR</sequence>
<name>A0A0V1F7A7_TRIPS</name>
<organism evidence="1 2">
    <name type="scientific">Trichinella pseudospiralis</name>
    <name type="common">Parasitic roundworm</name>
    <dbReference type="NCBI Taxonomy" id="6337"/>
    <lineage>
        <taxon>Eukaryota</taxon>
        <taxon>Metazoa</taxon>
        <taxon>Ecdysozoa</taxon>
        <taxon>Nematoda</taxon>
        <taxon>Enoplea</taxon>
        <taxon>Dorylaimia</taxon>
        <taxon>Trichinellida</taxon>
        <taxon>Trichinellidae</taxon>
        <taxon>Trichinella</taxon>
    </lineage>
</organism>
<dbReference type="Proteomes" id="UP000054995">
    <property type="component" value="Unassembled WGS sequence"/>
</dbReference>
<dbReference type="OrthoDB" id="10030336at2759"/>
<proteinExistence type="predicted"/>
<evidence type="ECO:0000313" key="2">
    <source>
        <dbReference type="Proteomes" id="UP000054995"/>
    </source>
</evidence>
<evidence type="ECO:0000313" key="1">
    <source>
        <dbReference type="EMBL" id="KRY81956.1"/>
    </source>
</evidence>